<reference evidence="5" key="1">
    <citation type="submission" date="2010-05" db="EMBL/GenBank/DDBJ databases">
        <title>The complete genome of Truepera radiovictris DSM 17093.</title>
        <authorList>
            <consortium name="US DOE Joint Genome Institute (JGI-PGF)"/>
            <person name="Lucas S."/>
            <person name="Copeland A."/>
            <person name="Lapidus A."/>
            <person name="Glavina del Rio T."/>
            <person name="Dalin E."/>
            <person name="Tice H."/>
            <person name="Bruce D."/>
            <person name="Goodwin L."/>
            <person name="Pitluck S."/>
            <person name="Kyrpides N."/>
            <person name="Mavromatis K."/>
            <person name="Ovchinnikova G."/>
            <person name="Munk A.C."/>
            <person name="Detter J.C."/>
            <person name="Han C."/>
            <person name="Tapia R."/>
            <person name="Land M."/>
            <person name="Hauser L."/>
            <person name="Markowitz V."/>
            <person name="Cheng J.-F."/>
            <person name="Hugenholtz P."/>
            <person name="Woyke T."/>
            <person name="Wu D."/>
            <person name="Tindall B."/>
            <person name="Pomrenke H.G."/>
            <person name="Brambilla E."/>
            <person name="Klenk H.-P."/>
            <person name="Eisen J.A."/>
        </authorList>
    </citation>
    <scope>NUCLEOTIDE SEQUENCE [LARGE SCALE GENOMIC DNA]</scope>
    <source>
        <strain evidence="5">DSM 17093 / CIP 108686 / LMG 22925 / RQ-24</strain>
    </source>
</reference>
<dbReference type="InterPro" id="IPR000182">
    <property type="entry name" value="GNAT_dom"/>
</dbReference>
<keyword evidence="2" id="KW-0012">Acyltransferase</keyword>
<dbReference type="EMBL" id="CP002049">
    <property type="protein sequence ID" value="ADI14871.1"/>
    <property type="molecule type" value="Genomic_DNA"/>
</dbReference>
<evidence type="ECO:0000313" key="5">
    <source>
        <dbReference type="Proteomes" id="UP000000379"/>
    </source>
</evidence>
<evidence type="ECO:0000259" key="3">
    <source>
        <dbReference type="PROSITE" id="PS51186"/>
    </source>
</evidence>
<name>D7CQ87_TRURR</name>
<reference evidence="4 5" key="2">
    <citation type="journal article" date="2011" name="Stand. Genomic Sci.">
        <title>Complete genome sequence of Truepera radiovictrix type strain (RQ-24).</title>
        <authorList>
            <person name="Ivanova N."/>
            <person name="Rohde C."/>
            <person name="Munk C."/>
            <person name="Nolan M."/>
            <person name="Lucas S."/>
            <person name="Del Rio T.G."/>
            <person name="Tice H."/>
            <person name="Deshpande S."/>
            <person name="Cheng J.F."/>
            <person name="Tapia R."/>
            <person name="Han C."/>
            <person name="Goodwin L."/>
            <person name="Pitluck S."/>
            <person name="Liolios K."/>
            <person name="Mavromatis K."/>
            <person name="Mikhailova N."/>
            <person name="Pati A."/>
            <person name="Chen A."/>
            <person name="Palaniappan K."/>
            <person name="Land M."/>
            <person name="Hauser L."/>
            <person name="Chang Y.J."/>
            <person name="Jeffries C.D."/>
            <person name="Brambilla E."/>
            <person name="Rohde M."/>
            <person name="Goker M."/>
            <person name="Tindall B.J."/>
            <person name="Woyke T."/>
            <person name="Bristow J."/>
            <person name="Eisen J.A."/>
            <person name="Markowitz V."/>
            <person name="Hugenholtz P."/>
            <person name="Kyrpides N.C."/>
            <person name="Klenk H.P."/>
            <person name="Lapidus A."/>
        </authorList>
    </citation>
    <scope>NUCLEOTIDE SEQUENCE [LARGE SCALE GENOMIC DNA]</scope>
    <source>
        <strain evidence="5">DSM 17093 / CIP 108686 / LMG 22925 / RQ-24</strain>
    </source>
</reference>
<organism evidence="4 5">
    <name type="scientific">Truepera radiovictrix (strain DSM 17093 / CIP 108686 / LMG 22925 / RQ-24)</name>
    <dbReference type="NCBI Taxonomy" id="649638"/>
    <lineage>
        <taxon>Bacteria</taxon>
        <taxon>Thermotogati</taxon>
        <taxon>Deinococcota</taxon>
        <taxon>Deinococci</taxon>
        <taxon>Trueperales</taxon>
        <taxon>Trueperaceae</taxon>
        <taxon>Truepera</taxon>
    </lineage>
</organism>
<dbReference type="InterPro" id="IPR016181">
    <property type="entry name" value="Acyl_CoA_acyltransferase"/>
</dbReference>
<dbReference type="RefSeq" id="WP_013178238.1">
    <property type="nucleotide sequence ID" value="NC_014221.1"/>
</dbReference>
<evidence type="ECO:0000256" key="1">
    <source>
        <dbReference type="ARBA" id="ARBA00022679"/>
    </source>
</evidence>
<dbReference type="PROSITE" id="PS51186">
    <property type="entry name" value="GNAT"/>
    <property type="match status" value="1"/>
</dbReference>
<dbReference type="AlphaFoldDB" id="D7CQ87"/>
<protein>
    <submittedName>
        <fullName evidence="4">GCN5-related N-acetyltransferase</fullName>
    </submittedName>
</protein>
<dbReference type="STRING" id="649638.Trad_1753"/>
<dbReference type="eggNOG" id="COG0456">
    <property type="taxonomic scope" value="Bacteria"/>
</dbReference>
<keyword evidence="1" id="KW-0808">Transferase</keyword>
<feature type="domain" description="N-acetyltransferase" evidence="3">
    <location>
        <begin position="10"/>
        <end position="144"/>
    </location>
</feature>
<dbReference type="CDD" id="cd04301">
    <property type="entry name" value="NAT_SF"/>
    <property type="match status" value="1"/>
</dbReference>
<dbReference type="PANTHER" id="PTHR43877">
    <property type="entry name" value="AMINOALKYLPHOSPHONATE N-ACETYLTRANSFERASE-RELATED-RELATED"/>
    <property type="match status" value="1"/>
</dbReference>
<sequence length="151" mass="16807">MATLTSAPTAKLRAATHADVGALAALYRSAWEDETEDEATVASWLERGGALLFAAGDTVVCALRWREAPYGWEVGRLATLPAYRAQGFGRWLMTRLEALAIQHSVPELRLTLSDAQRELLPYYTRMGYRPCRPEDPLTLCKRVGGVWQRQG</sequence>
<dbReference type="Gene3D" id="3.40.630.30">
    <property type="match status" value="1"/>
</dbReference>
<proteinExistence type="predicted"/>
<gene>
    <name evidence="4" type="ordered locus">Trad_1753</name>
</gene>
<evidence type="ECO:0000313" key="4">
    <source>
        <dbReference type="EMBL" id="ADI14871.1"/>
    </source>
</evidence>
<dbReference type="Proteomes" id="UP000000379">
    <property type="component" value="Chromosome"/>
</dbReference>
<evidence type="ECO:0000256" key="2">
    <source>
        <dbReference type="ARBA" id="ARBA00023315"/>
    </source>
</evidence>
<accession>D7CQ87</accession>
<dbReference type="SUPFAM" id="SSF55729">
    <property type="entry name" value="Acyl-CoA N-acyltransferases (Nat)"/>
    <property type="match status" value="1"/>
</dbReference>
<dbReference type="InterPro" id="IPR050832">
    <property type="entry name" value="Bact_Acetyltransf"/>
</dbReference>
<dbReference type="HOGENOM" id="CLU_1730622_0_0_0"/>
<dbReference type="KEGG" id="tra:Trad_1753"/>
<keyword evidence="5" id="KW-1185">Reference proteome</keyword>
<dbReference type="GO" id="GO:0016747">
    <property type="term" value="F:acyltransferase activity, transferring groups other than amino-acyl groups"/>
    <property type="evidence" value="ECO:0007669"/>
    <property type="project" value="InterPro"/>
</dbReference>
<dbReference type="Pfam" id="PF00583">
    <property type="entry name" value="Acetyltransf_1"/>
    <property type="match status" value="1"/>
</dbReference>